<keyword evidence="9 15" id="KW-0328">Glycosyltransferase</keyword>
<comment type="pathway">
    <text evidence="3 15">Amino-acid biosynthesis; L-histidine biosynthesis; L-histidine from 5-phospho-alpha-D-ribose 1-diphosphate: step 1/9.</text>
</comment>
<comment type="subcellular location">
    <subcellularLocation>
        <location evidence="2 15">Cytoplasm</location>
    </subcellularLocation>
</comment>
<comment type="function">
    <text evidence="14 15">Catalyzes the condensation of ATP and 5-phosphoribose 1-diphosphate to form N'-(5'-phosphoribosyl)-ATP (PR-ATP). Has a crucial role in the pathway because the rate of histidine biosynthesis seems to be controlled primarily by regulation of HisG enzymatic activity.</text>
</comment>
<dbReference type="HAMAP" id="MF_01018">
    <property type="entry name" value="HisG_Short"/>
    <property type="match status" value="1"/>
</dbReference>
<dbReference type="Proteomes" id="UP000063718">
    <property type="component" value="Unassembled WGS sequence"/>
</dbReference>
<dbReference type="InterPro" id="IPR013820">
    <property type="entry name" value="ATP_PRibTrfase_cat"/>
</dbReference>
<evidence type="ECO:0000256" key="12">
    <source>
        <dbReference type="ARBA" id="ARBA00022840"/>
    </source>
</evidence>
<proteinExistence type="inferred from homology"/>
<gene>
    <name evidence="15" type="primary">hisG</name>
    <name evidence="17" type="ORF">MTY_0572</name>
</gene>
<dbReference type="PANTHER" id="PTHR21403:SF8">
    <property type="entry name" value="ATP PHOSPHORIBOSYLTRANSFERASE"/>
    <property type="match status" value="1"/>
</dbReference>
<reference evidence="17" key="1">
    <citation type="journal article" date="2014" name="Gene">
        <title>Genome-guided analysis of transformation efficiency and carbon dioxide assimilation by Moorella thermoacetica Y72.</title>
        <authorList>
            <person name="Tsukahara K."/>
            <person name="Kita A."/>
            <person name="Nakashimada Y."/>
            <person name="Hoshino T."/>
            <person name="Murakami K."/>
        </authorList>
    </citation>
    <scope>NUCLEOTIDE SEQUENCE [LARGE SCALE GENOMIC DNA]</scope>
    <source>
        <strain evidence="17">Y72</strain>
    </source>
</reference>
<dbReference type="FunFam" id="3.40.190.10:FF:000008">
    <property type="entry name" value="ATP phosphoribosyltransferase"/>
    <property type="match status" value="1"/>
</dbReference>
<accession>A0A0S6U8E5</accession>
<dbReference type="InterPro" id="IPR024893">
    <property type="entry name" value="ATP_PRibTrfase_HisG_short"/>
</dbReference>
<keyword evidence="13 15" id="KW-0368">Histidine biosynthesis</keyword>
<dbReference type="GO" id="GO:0005737">
    <property type="term" value="C:cytoplasm"/>
    <property type="evidence" value="ECO:0007669"/>
    <property type="project" value="UniProtKB-SubCell"/>
</dbReference>
<evidence type="ECO:0000256" key="14">
    <source>
        <dbReference type="ARBA" id="ARBA00024861"/>
    </source>
</evidence>
<evidence type="ECO:0000256" key="1">
    <source>
        <dbReference type="ARBA" id="ARBA00000915"/>
    </source>
</evidence>
<evidence type="ECO:0000313" key="17">
    <source>
        <dbReference type="EMBL" id="GAF25242.1"/>
    </source>
</evidence>
<evidence type="ECO:0000256" key="10">
    <source>
        <dbReference type="ARBA" id="ARBA00022679"/>
    </source>
</evidence>
<evidence type="ECO:0000256" key="6">
    <source>
        <dbReference type="ARBA" id="ARBA00020998"/>
    </source>
</evidence>
<dbReference type="GO" id="GO:0005524">
    <property type="term" value="F:ATP binding"/>
    <property type="evidence" value="ECO:0007669"/>
    <property type="project" value="UniProtKB-KW"/>
</dbReference>
<feature type="domain" description="ATP phosphoribosyltransferase catalytic" evidence="16">
    <location>
        <begin position="71"/>
        <end position="230"/>
    </location>
</feature>
<keyword evidence="8 15" id="KW-0028">Amino-acid biosynthesis</keyword>
<evidence type="ECO:0000256" key="5">
    <source>
        <dbReference type="ARBA" id="ARBA00011946"/>
    </source>
</evidence>
<keyword evidence="11 15" id="KW-0547">Nucleotide-binding</keyword>
<organism evidence="17">
    <name type="scientific">Moorella thermoacetica Y72</name>
    <dbReference type="NCBI Taxonomy" id="1325331"/>
    <lineage>
        <taxon>Bacteria</taxon>
        <taxon>Bacillati</taxon>
        <taxon>Bacillota</taxon>
        <taxon>Clostridia</taxon>
        <taxon>Neomoorellales</taxon>
        <taxon>Neomoorellaceae</taxon>
        <taxon>Neomoorella</taxon>
    </lineage>
</organism>
<evidence type="ECO:0000256" key="7">
    <source>
        <dbReference type="ARBA" id="ARBA00022490"/>
    </source>
</evidence>
<dbReference type="GO" id="GO:0000105">
    <property type="term" value="P:L-histidine biosynthetic process"/>
    <property type="evidence" value="ECO:0007669"/>
    <property type="project" value="UniProtKB-UniRule"/>
</dbReference>
<dbReference type="UniPathway" id="UPA00031">
    <property type="reaction ID" value="UER00006"/>
</dbReference>
<dbReference type="AlphaFoldDB" id="A0A0S6U8E5"/>
<evidence type="ECO:0000256" key="4">
    <source>
        <dbReference type="ARBA" id="ARBA00009489"/>
    </source>
</evidence>
<dbReference type="SUPFAM" id="SSF53850">
    <property type="entry name" value="Periplasmic binding protein-like II"/>
    <property type="match status" value="1"/>
</dbReference>
<comment type="domain">
    <text evidence="15">Lacks the C-terminal regulatory region which is replaced by HisZ.</text>
</comment>
<dbReference type="InterPro" id="IPR001348">
    <property type="entry name" value="ATP_PRibTrfase_HisG"/>
</dbReference>
<comment type="similarity">
    <text evidence="4 15">Belongs to the ATP phosphoribosyltransferase family. Short subfamily.</text>
</comment>
<comment type="subunit">
    <text evidence="15">Heteromultimer composed of HisG and HisZ subunits.</text>
</comment>
<keyword evidence="12 15" id="KW-0067">ATP-binding</keyword>
<evidence type="ECO:0000256" key="9">
    <source>
        <dbReference type="ARBA" id="ARBA00022676"/>
    </source>
</evidence>
<dbReference type="CDD" id="cd13595">
    <property type="entry name" value="PBP2_HisGs"/>
    <property type="match status" value="1"/>
</dbReference>
<dbReference type="GO" id="GO:0003879">
    <property type="term" value="F:ATP phosphoribosyltransferase activity"/>
    <property type="evidence" value="ECO:0007669"/>
    <property type="project" value="UniProtKB-UniRule"/>
</dbReference>
<evidence type="ECO:0000259" key="16">
    <source>
        <dbReference type="Pfam" id="PF01634"/>
    </source>
</evidence>
<dbReference type="EC" id="2.4.2.17" evidence="5 15"/>
<evidence type="ECO:0000256" key="8">
    <source>
        <dbReference type="ARBA" id="ARBA00022605"/>
    </source>
</evidence>
<dbReference type="Pfam" id="PF01634">
    <property type="entry name" value="HisG"/>
    <property type="match status" value="1"/>
</dbReference>
<protein>
    <recommendedName>
        <fullName evidence="6 15">ATP phosphoribosyltransferase</fullName>
        <shortName evidence="15">ATP-PRT</shortName>
        <shortName evidence="15">ATP-PRTase</shortName>
        <ecNumber evidence="5 15">2.4.2.17</ecNumber>
    </recommendedName>
</protein>
<dbReference type="PROSITE" id="PS01316">
    <property type="entry name" value="ATP_P_PHORIBOSYLTR"/>
    <property type="match status" value="1"/>
</dbReference>
<dbReference type="NCBIfam" id="TIGR00070">
    <property type="entry name" value="hisG"/>
    <property type="match status" value="1"/>
</dbReference>
<keyword evidence="10 15" id="KW-0808">Transferase</keyword>
<sequence length="244" mass="26513">MVFTSIFTRSLFSEEVMVTNLLTLALPKGKLGQDALQLLQAAGLPVEGVATEARQLTFTFPAPGIRYLICRPTDVPTYVEYGAADLGIVGKDTLAEAGADVFELVDLGFGYCRFVVAAPRERWEEAGRSLENLLAGSRRVATKFPRVAASFFQERGLPVEIIKLHGNIELAPRAGLADLIVDIVSTGRTLKENDLVEVAPLFSSTARLIANRVSYRINYRRLTSVVEALKRAAGQGGEKIATTN</sequence>
<evidence type="ECO:0000256" key="15">
    <source>
        <dbReference type="HAMAP-Rule" id="MF_01018"/>
    </source>
</evidence>
<evidence type="ECO:0000256" key="3">
    <source>
        <dbReference type="ARBA" id="ARBA00004667"/>
    </source>
</evidence>
<comment type="catalytic activity">
    <reaction evidence="1 15">
        <text>1-(5-phospho-beta-D-ribosyl)-ATP + diphosphate = 5-phospho-alpha-D-ribose 1-diphosphate + ATP</text>
        <dbReference type="Rhea" id="RHEA:18473"/>
        <dbReference type="ChEBI" id="CHEBI:30616"/>
        <dbReference type="ChEBI" id="CHEBI:33019"/>
        <dbReference type="ChEBI" id="CHEBI:58017"/>
        <dbReference type="ChEBI" id="CHEBI:73183"/>
        <dbReference type="EC" id="2.4.2.17"/>
    </reaction>
</comment>
<dbReference type="EMBL" id="DF238840">
    <property type="protein sequence ID" value="GAF25242.1"/>
    <property type="molecule type" value="Genomic_DNA"/>
</dbReference>
<evidence type="ECO:0000256" key="11">
    <source>
        <dbReference type="ARBA" id="ARBA00022741"/>
    </source>
</evidence>
<dbReference type="PANTHER" id="PTHR21403">
    <property type="entry name" value="ATP PHOSPHORIBOSYLTRANSFERASE ATP-PRTASE"/>
    <property type="match status" value="1"/>
</dbReference>
<dbReference type="InterPro" id="IPR018198">
    <property type="entry name" value="ATP_PRibTrfase_CS"/>
</dbReference>
<name>A0A0S6U8E5_NEOTH</name>
<evidence type="ECO:0000256" key="2">
    <source>
        <dbReference type="ARBA" id="ARBA00004496"/>
    </source>
</evidence>
<keyword evidence="7 15" id="KW-0963">Cytoplasm</keyword>
<dbReference type="Gene3D" id="3.40.190.10">
    <property type="entry name" value="Periplasmic binding protein-like II"/>
    <property type="match status" value="2"/>
</dbReference>
<evidence type="ECO:0000256" key="13">
    <source>
        <dbReference type="ARBA" id="ARBA00023102"/>
    </source>
</evidence>